<dbReference type="EMBL" id="SNYQ01000004">
    <property type="protein sequence ID" value="TDQ57673.1"/>
    <property type="molecule type" value="Genomic_DNA"/>
</dbReference>
<organism evidence="2 3">
    <name type="scientific">Mesocricetibacter intestinalis</name>
    <dbReference type="NCBI Taxonomy" id="1521930"/>
    <lineage>
        <taxon>Bacteria</taxon>
        <taxon>Pseudomonadati</taxon>
        <taxon>Pseudomonadota</taxon>
        <taxon>Gammaproteobacteria</taxon>
        <taxon>Pasteurellales</taxon>
        <taxon>Pasteurellaceae</taxon>
        <taxon>Mesocricetibacter</taxon>
    </lineage>
</organism>
<proteinExistence type="predicted"/>
<keyword evidence="3" id="KW-1185">Reference proteome</keyword>
<feature type="chain" id="PRO_5020351651" description="Lipoprotein" evidence="1">
    <location>
        <begin position="19"/>
        <end position="163"/>
    </location>
</feature>
<comment type="caution">
    <text evidence="2">The sequence shown here is derived from an EMBL/GenBank/DDBJ whole genome shotgun (WGS) entry which is preliminary data.</text>
</comment>
<gene>
    <name evidence="2" type="ORF">EDC45_1320</name>
</gene>
<dbReference type="AlphaFoldDB" id="A0A4R6VB60"/>
<dbReference type="OrthoDB" id="8685017at2"/>
<evidence type="ECO:0008006" key="4">
    <source>
        <dbReference type="Google" id="ProtNLM"/>
    </source>
</evidence>
<protein>
    <recommendedName>
        <fullName evidence="4">Lipoprotein</fullName>
    </recommendedName>
</protein>
<evidence type="ECO:0000313" key="3">
    <source>
        <dbReference type="Proteomes" id="UP000295657"/>
    </source>
</evidence>
<reference evidence="2 3" key="1">
    <citation type="submission" date="2019-03" db="EMBL/GenBank/DDBJ databases">
        <title>Genomic Encyclopedia of Type Strains, Phase IV (KMG-IV): sequencing the most valuable type-strain genomes for metagenomic binning, comparative biology and taxonomic classification.</title>
        <authorList>
            <person name="Goeker M."/>
        </authorList>
    </citation>
    <scope>NUCLEOTIDE SEQUENCE [LARGE SCALE GENOMIC DNA]</scope>
    <source>
        <strain evidence="2 3">DSM 28403</strain>
    </source>
</reference>
<dbReference type="Proteomes" id="UP000295657">
    <property type="component" value="Unassembled WGS sequence"/>
</dbReference>
<feature type="signal peptide" evidence="1">
    <location>
        <begin position="1"/>
        <end position="18"/>
    </location>
</feature>
<dbReference type="RefSeq" id="WP_133544708.1">
    <property type="nucleotide sequence ID" value="NZ_SNYQ01000004.1"/>
</dbReference>
<name>A0A4R6VB60_9PAST</name>
<evidence type="ECO:0000256" key="1">
    <source>
        <dbReference type="SAM" id="SignalP"/>
    </source>
</evidence>
<sequence length="163" mass="18511">MLKKFGLLLLVLTLSACSSGLKVVELPLQDRASRLFKVEAYHHNLVVQTSLLAVEYRPAQWRWVQSNLIGAPLARAILSPQGWRNDGFIMPNKQAIALFSALASGLNPQHPPFAFSSVQETAQGRIYRVQNRELWRVSHQQGIFYIDLADGSRWRITEIDQEE</sequence>
<dbReference type="PROSITE" id="PS51257">
    <property type="entry name" value="PROKAR_LIPOPROTEIN"/>
    <property type="match status" value="1"/>
</dbReference>
<keyword evidence="1" id="KW-0732">Signal</keyword>
<evidence type="ECO:0000313" key="2">
    <source>
        <dbReference type="EMBL" id="TDQ57673.1"/>
    </source>
</evidence>
<accession>A0A4R6VB60</accession>